<evidence type="ECO:0000259" key="3">
    <source>
        <dbReference type="Pfam" id="PF00294"/>
    </source>
</evidence>
<dbReference type="PANTHER" id="PTHR10584:SF166">
    <property type="entry name" value="RIBOKINASE"/>
    <property type="match status" value="1"/>
</dbReference>
<dbReference type="InterPro" id="IPR011611">
    <property type="entry name" value="PfkB_dom"/>
</dbReference>
<dbReference type="Proteomes" id="UP000658382">
    <property type="component" value="Unassembled WGS sequence"/>
</dbReference>
<dbReference type="RefSeq" id="WP_188633522.1">
    <property type="nucleotide sequence ID" value="NZ_BMNQ01000044.1"/>
</dbReference>
<dbReference type="SUPFAM" id="SSF53613">
    <property type="entry name" value="Ribokinase-like"/>
    <property type="match status" value="1"/>
</dbReference>
<evidence type="ECO:0000256" key="1">
    <source>
        <dbReference type="ARBA" id="ARBA00022679"/>
    </source>
</evidence>
<feature type="domain" description="Carbohydrate kinase PfkB" evidence="3">
    <location>
        <begin position="6"/>
        <end position="293"/>
    </location>
</feature>
<gene>
    <name evidence="4" type="primary">rbsK</name>
    <name evidence="4" type="ORF">GCM10007063_25850</name>
</gene>
<name>A0A917UZA1_9BACI</name>
<reference evidence="4" key="2">
    <citation type="submission" date="2020-09" db="EMBL/GenBank/DDBJ databases">
        <authorList>
            <person name="Sun Q."/>
            <person name="Ohkuma M."/>
        </authorList>
    </citation>
    <scope>NUCLEOTIDE SEQUENCE</scope>
    <source>
        <strain evidence="4">JCM 12580</strain>
    </source>
</reference>
<dbReference type="GO" id="GO:0016301">
    <property type="term" value="F:kinase activity"/>
    <property type="evidence" value="ECO:0007669"/>
    <property type="project" value="UniProtKB-KW"/>
</dbReference>
<dbReference type="InterPro" id="IPR029056">
    <property type="entry name" value="Ribokinase-like"/>
</dbReference>
<evidence type="ECO:0000256" key="2">
    <source>
        <dbReference type="ARBA" id="ARBA00022777"/>
    </source>
</evidence>
<evidence type="ECO:0000313" key="5">
    <source>
        <dbReference type="Proteomes" id="UP000658382"/>
    </source>
</evidence>
<dbReference type="EMBL" id="BMNQ01000044">
    <property type="protein sequence ID" value="GGK02357.1"/>
    <property type="molecule type" value="Genomic_DNA"/>
</dbReference>
<organism evidence="4 5">
    <name type="scientific">Lentibacillus kapialis</name>
    <dbReference type="NCBI Taxonomy" id="340214"/>
    <lineage>
        <taxon>Bacteria</taxon>
        <taxon>Bacillati</taxon>
        <taxon>Bacillota</taxon>
        <taxon>Bacilli</taxon>
        <taxon>Bacillales</taxon>
        <taxon>Bacillaceae</taxon>
        <taxon>Lentibacillus</taxon>
    </lineage>
</organism>
<comment type="caution">
    <text evidence="4">The sequence shown here is derived from an EMBL/GenBank/DDBJ whole genome shotgun (WGS) entry which is preliminary data.</text>
</comment>
<keyword evidence="5" id="KW-1185">Reference proteome</keyword>
<protein>
    <submittedName>
        <fullName evidence="4">Ribokinase</fullName>
    </submittedName>
</protein>
<accession>A0A917UZA1</accession>
<reference evidence="4" key="1">
    <citation type="journal article" date="2014" name="Int. J. Syst. Evol. Microbiol.">
        <title>Complete genome sequence of Corynebacterium casei LMG S-19264T (=DSM 44701T), isolated from a smear-ripened cheese.</title>
        <authorList>
            <consortium name="US DOE Joint Genome Institute (JGI-PGF)"/>
            <person name="Walter F."/>
            <person name="Albersmeier A."/>
            <person name="Kalinowski J."/>
            <person name="Ruckert C."/>
        </authorList>
    </citation>
    <scope>NUCLEOTIDE SEQUENCE</scope>
    <source>
        <strain evidence="4">JCM 12580</strain>
    </source>
</reference>
<dbReference type="Gene3D" id="3.40.1190.20">
    <property type="match status" value="1"/>
</dbReference>
<sequence length="321" mass="35618">MTKKYSVFVGDVALDEYYKVPYWPHESEKLVVETLKPQVGGMIANAASVYAGYGESTFFITLLNDGSITQKLLSNLNDNGIDTSYVFYDNALPDSKTLVFLTENDHSVFIPDLGIEYIDITYEAFELMKGAEIIYTTVTEIKRLRLGNNTALDIIRDIKSGGTKFVCDLDVANIDPGDEQFIKKMDILFFNEVGFNEYRKKDYYKDAVEKLLNCGVETVIITLGNNGANIHTANEDLHIPGIPVDIVDVTGAGDTFCSSFTYAMTKKNNLKNTSIFANAAAAQAVTKMGPRAGVTNCENILEFMKEKGLSFDENKTFSYGN</sequence>
<evidence type="ECO:0000313" key="4">
    <source>
        <dbReference type="EMBL" id="GGK02357.1"/>
    </source>
</evidence>
<dbReference type="Pfam" id="PF00294">
    <property type="entry name" value="PfkB"/>
    <property type="match status" value="1"/>
</dbReference>
<dbReference type="AlphaFoldDB" id="A0A917UZA1"/>
<keyword evidence="1" id="KW-0808">Transferase</keyword>
<dbReference type="PANTHER" id="PTHR10584">
    <property type="entry name" value="SUGAR KINASE"/>
    <property type="match status" value="1"/>
</dbReference>
<proteinExistence type="predicted"/>
<keyword evidence="2" id="KW-0418">Kinase</keyword>